<dbReference type="Gene3D" id="3.20.20.300">
    <property type="entry name" value="Glycoside hydrolase, family 3, N-terminal domain"/>
    <property type="match status" value="1"/>
</dbReference>
<gene>
    <name evidence="8" type="ORF">GBAR_LOCUS23129</name>
</gene>
<keyword evidence="5" id="KW-0812">Transmembrane</keyword>
<proteinExistence type="inferred from homology"/>
<dbReference type="SUPFAM" id="SSF51445">
    <property type="entry name" value="(Trans)glycosidases"/>
    <property type="match status" value="1"/>
</dbReference>
<dbReference type="Proteomes" id="UP001174909">
    <property type="component" value="Unassembled WGS sequence"/>
</dbReference>
<sequence length="609" mass="65530">TICYRDGRCRVPFCCASPLLHCSLSLPWNPSCLKLRMAEIGIAACLCLMLAMAAGGALGSSPCDDPSVANLPFCNPDLDLVDRVKDLVSRMSVTDMISQLGNTAPAIEHLNIPAYQWWSEALHGVASSPGVSFGGKVPSATSFPQVIGIAATFNSTLFYEMGQAISTEARAMNNVGQAGLTFFTPNINIYRDPRWGRGQETPGEDPYLTSAYVEQYVAGLQFGPDQRYLKTVACCKHFSAYDLENWNGTDRFHFNAIVSDQDFAETYFPAFESCVRVGKVSSIMCSYNAVNGVPSCANNVIQNQIVRNEWDFSGFIVSDCGAINTIMADHHYTNTTEETVQVALRAGTNLNCGGFYQKYAMEAYNKSYITEADLANAVGPLFGQRMALGMFDPTHLQPYLNISTDQINSPAHQALALDAARESIVLLQNDGSLPLSAESSLKVAVIGPNSNATETMQGNYHGVAPYLISPLMGIQDAGVTSSWAFGCDVACSDSGGFAEAVTIAKGADVVIVVMGLDHGQEREGHDRNVITLPGMQLDLMQEVREAIGGRPLVLVLMSGGPVDISWAKSNANAILWTGYPGQSGGKAIADVIFGKFNPSGRLPVTYVRM</sequence>
<protein>
    <submittedName>
        <fullName evidence="8">Probable beta-D-xylosidase 2</fullName>
    </submittedName>
</protein>
<evidence type="ECO:0000256" key="4">
    <source>
        <dbReference type="ARBA" id="ARBA00023295"/>
    </source>
</evidence>
<dbReference type="SUPFAM" id="SSF52279">
    <property type="entry name" value="Beta-D-glucan exohydrolase, C-terminal domain"/>
    <property type="match status" value="1"/>
</dbReference>
<dbReference type="PANTHER" id="PTHR42721:SF3">
    <property type="entry name" value="BETA-D-XYLOSIDASE 5-RELATED"/>
    <property type="match status" value="1"/>
</dbReference>
<feature type="domain" description="Glycoside hydrolase family 3 N-terminal" evidence="6">
    <location>
        <begin position="137"/>
        <end position="377"/>
    </location>
</feature>
<comment type="similarity">
    <text evidence="1">Belongs to the glycosyl hydrolase 3 family.</text>
</comment>
<accession>A0AA35T796</accession>
<keyword evidence="9" id="KW-1185">Reference proteome</keyword>
<dbReference type="PANTHER" id="PTHR42721">
    <property type="entry name" value="SUGAR HYDROLASE-RELATED"/>
    <property type="match status" value="1"/>
</dbReference>
<evidence type="ECO:0000313" key="9">
    <source>
        <dbReference type="Proteomes" id="UP001174909"/>
    </source>
</evidence>
<dbReference type="InterPro" id="IPR001764">
    <property type="entry name" value="Glyco_hydro_3_N"/>
</dbReference>
<dbReference type="GO" id="GO:0046556">
    <property type="term" value="F:alpha-L-arabinofuranosidase activity"/>
    <property type="evidence" value="ECO:0007669"/>
    <property type="project" value="TreeGrafter"/>
</dbReference>
<dbReference type="GO" id="GO:0009044">
    <property type="term" value="F:xylan 1,4-beta-xylosidase activity"/>
    <property type="evidence" value="ECO:0007669"/>
    <property type="project" value="InterPro"/>
</dbReference>
<dbReference type="InterPro" id="IPR036962">
    <property type="entry name" value="Glyco_hydro_3_N_sf"/>
</dbReference>
<dbReference type="InterPro" id="IPR002772">
    <property type="entry name" value="Glyco_hydro_3_C"/>
</dbReference>
<dbReference type="Gene3D" id="3.40.50.1700">
    <property type="entry name" value="Glycoside hydrolase family 3 C-terminal domain"/>
    <property type="match status" value="1"/>
</dbReference>
<dbReference type="AlphaFoldDB" id="A0AA35T796"/>
<evidence type="ECO:0000256" key="2">
    <source>
        <dbReference type="ARBA" id="ARBA00022729"/>
    </source>
</evidence>
<keyword evidence="4" id="KW-0326">Glycosidase</keyword>
<name>A0AA35T796_GEOBA</name>
<dbReference type="InterPro" id="IPR044993">
    <property type="entry name" value="BXL"/>
</dbReference>
<dbReference type="EMBL" id="CASHTH010003197">
    <property type="protein sequence ID" value="CAI8041646.1"/>
    <property type="molecule type" value="Genomic_DNA"/>
</dbReference>
<evidence type="ECO:0000259" key="6">
    <source>
        <dbReference type="Pfam" id="PF00933"/>
    </source>
</evidence>
<evidence type="ECO:0000256" key="1">
    <source>
        <dbReference type="ARBA" id="ARBA00005336"/>
    </source>
</evidence>
<dbReference type="GO" id="GO:0045493">
    <property type="term" value="P:xylan catabolic process"/>
    <property type="evidence" value="ECO:0007669"/>
    <property type="project" value="InterPro"/>
</dbReference>
<evidence type="ECO:0000259" key="7">
    <source>
        <dbReference type="Pfam" id="PF01915"/>
    </source>
</evidence>
<dbReference type="GO" id="GO:0031222">
    <property type="term" value="P:arabinan catabolic process"/>
    <property type="evidence" value="ECO:0007669"/>
    <property type="project" value="TreeGrafter"/>
</dbReference>
<evidence type="ECO:0000256" key="5">
    <source>
        <dbReference type="SAM" id="Phobius"/>
    </source>
</evidence>
<feature type="domain" description="Glycoside hydrolase family 3 C-terminal" evidence="7">
    <location>
        <begin position="424"/>
        <end position="606"/>
    </location>
</feature>
<dbReference type="Pfam" id="PF01915">
    <property type="entry name" value="Glyco_hydro_3_C"/>
    <property type="match status" value="1"/>
</dbReference>
<keyword evidence="5" id="KW-0472">Membrane</keyword>
<dbReference type="InterPro" id="IPR017853">
    <property type="entry name" value="GH"/>
</dbReference>
<dbReference type="Pfam" id="PF00933">
    <property type="entry name" value="Glyco_hydro_3"/>
    <property type="match status" value="1"/>
</dbReference>
<evidence type="ECO:0000256" key="3">
    <source>
        <dbReference type="ARBA" id="ARBA00022801"/>
    </source>
</evidence>
<dbReference type="PRINTS" id="PR00133">
    <property type="entry name" value="GLHYDRLASE3"/>
</dbReference>
<feature type="transmembrane region" description="Helical" evidence="5">
    <location>
        <begin position="40"/>
        <end position="59"/>
    </location>
</feature>
<feature type="non-terminal residue" evidence="8">
    <location>
        <position position="1"/>
    </location>
</feature>
<dbReference type="InterPro" id="IPR036881">
    <property type="entry name" value="Glyco_hydro_3_C_sf"/>
</dbReference>
<organism evidence="8 9">
    <name type="scientific">Geodia barretti</name>
    <name type="common">Barrett's horny sponge</name>
    <dbReference type="NCBI Taxonomy" id="519541"/>
    <lineage>
        <taxon>Eukaryota</taxon>
        <taxon>Metazoa</taxon>
        <taxon>Porifera</taxon>
        <taxon>Demospongiae</taxon>
        <taxon>Heteroscleromorpha</taxon>
        <taxon>Tetractinellida</taxon>
        <taxon>Astrophorina</taxon>
        <taxon>Geodiidae</taxon>
        <taxon>Geodia</taxon>
    </lineage>
</organism>
<keyword evidence="3" id="KW-0378">Hydrolase</keyword>
<evidence type="ECO:0000313" key="8">
    <source>
        <dbReference type="EMBL" id="CAI8041646.1"/>
    </source>
</evidence>
<keyword evidence="5" id="KW-1133">Transmembrane helix</keyword>
<reference evidence="8" key="1">
    <citation type="submission" date="2023-03" db="EMBL/GenBank/DDBJ databases">
        <authorList>
            <person name="Steffen K."/>
            <person name="Cardenas P."/>
        </authorList>
    </citation>
    <scope>NUCLEOTIDE SEQUENCE</scope>
</reference>
<keyword evidence="2" id="KW-0732">Signal</keyword>
<comment type="caution">
    <text evidence="8">The sequence shown here is derived from an EMBL/GenBank/DDBJ whole genome shotgun (WGS) entry which is preliminary data.</text>
</comment>